<protein>
    <recommendedName>
        <fullName evidence="1">PIN domain-containing protein</fullName>
    </recommendedName>
</protein>
<dbReference type="Proteomes" id="UP000265930">
    <property type="component" value="Unassembled WGS sequence"/>
</dbReference>
<name>A0A399ILC2_9CLOT</name>
<dbReference type="InterPro" id="IPR029060">
    <property type="entry name" value="PIN-like_dom_sf"/>
</dbReference>
<evidence type="ECO:0000259" key="1">
    <source>
        <dbReference type="Pfam" id="PF01850"/>
    </source>
</evidence>
<accession>A0A399ILC2</accession>
<dbReference type="Pfam" id="PF01850">
    <property type="entry name" value="PIN"/>
    <property type="match status" value="1"/>
</dbReference>
<gene>
    <name evidence="2" type="ORF">D2A34_11450</name>
</gene>
<comment type="caution">
    <text evidence="2">The sequence shown here is derived from an EMBL/GenBank/DDBJ whole genome shotgun (WGS) entry which is preliminary data.</text>
</comment>
<reference evidence="2 3" key="1">
    <citation type="submission" date="2018-08" db="EMBL/GenBank/DDBJ databases">
        <title>Genome of Clostridium chromiireducens C1, DSM12136.</title>
        <authorList>
            <person name="Xing M."/>
            <person name="Wei Y."/>
            <person name="Ang E.L."/>
            <person name="Zhao H."/>
            <person name="Zhang Y."/>
        </authorList>
    </citation>
    <scope>NUCLEOTIDE SEQUENCE [LARGE SCALE GENOMIC DNA]</scope>
    <source>
        <strain evidence="2 3">C1</strain>
    </source>
</reference>
<dbReference type="EMBL" id="QXDJ01000003">
    <property type="protein sequence ID" value="RII33800.1"/>
    <property type="molecule type" value="Genomic_DNA"/>
</dbReference>
<evidence type="ECO:0000313" key="2">
    <source>
        <dbReference type="EMBL" id="RII33800.1"/>
    </source>
</evidence>
<dbReference type="RefSeq" id="WP_119366688.1">
    <property type="nucleotide sequence ID" value="NZ_QXDJ01000003.1"/>
</dbReference>
<dbReference type="InterPro" id="IPR002716">
    <property type="entry name" value="PIN_dom"/>
</dbReference>
<dbReference type="Gene3D" id="3.40.50.1010">
    <property type="entry name" value="5'-nuclease"/>
    <property type="match status" value="1"/>
</dbReference>
<organism evidence="2 3">
    <name type="scientific">Clostridium chromiireducens</name>
    <dbReference type="NCBI Taxonomy" id="225345"/>
    <lineage>
        <taxon>Bacteria</taxon>
        <taxon>Bacillati</taxon>
        <taxon>Bacillota</taxon>
        <taxon>Clostridia</taxon>
        <taxon>Eubacteriales</taxon>
        <taxon>Clostridiaceae</taxon>
        <taxon>Clostridium</taxon>
    </lineage>
</organism>
<evidence type="ECO:0000313" key="3">
    <source>
        <dbReference type="Proteomes" id="UP000265930"/>
    </source>
</evidence>
<feature type="domain" description="PIN" evidence="1">
    <location>
        <begin position="5"/>
        <end position="130"/>
    </location>
</feature>
<proteinExistence type="predicted"/>
<dbReference type="AlphaFoldDB" id="A0A399ILC2"/>
<sequence length="147" mass="17777">MSEFLLDTNVIILLWKQHPFVIDRLIEEDKLKILREVSQELILRKWKDYKKEGILSERFCKLLKCIIQVDERNIKEFYRMLDLKYSSQDDSYFDNTEKLSENDLLLLYACYLDEKFILVTEDRYLYKTAKYILGSDRVITVNMLVDN</sequence>
<dbReference type="SUPFAM" id="SSF88723">
    <property type="entry name" value="PIN domain-like"/>
    <property type="match status" value="1"/>
</dbReference>